<dbReference type="GO" id="GO:0003700">
    <property type="term" value="F:DNA-binding transcription factor activity"/>
    <property type="evidence" value="ECO:0007669"/>
    <property type="project" value="InterPro"/>
</dbReference>
<dbReference type="InterPro" id="IPR036390">
    <property type="entry name" value="WH_DNA-bd_sf"/>
</dbReference>
<dbReference type="PANTHER" id="PTHR30185:SF12">
    <property type="entry name" value="TRANSCRIPTIONAL REGULATOR MANR"/>
    <property type="match status" value="1"/>
</dbReference>
<evidence type="ECO:0000259" key="7">
    <source>
        <dbReference type="PROSITE" id="PS51372"/>
    </source>
</evidence>
<sequence>MTLRQKKIWELLVEQRRLTSGQIARLLHISDRTVRNDIKEINQEKGREVIQAVKGQGYFIEESLVKEDAGYSWEAEEEDLEWQIVRRLLFEGETPYLELADELYISDTQLGKLINRINRRMAQRYDYGEYPILKMNGKLVLKMTEQETRKYYLFYVASRTLKHYFDCKEYQPYFEYVDLEEMKELVLEELRSCACSYYDTTVMRLILHTAVVAERWSFGRTIPEKRTEEAEWNLNRRPPSQETPGCLEAERILNHLKEMLSLDIEISSEECRDYEHSIQNDFYYEETENPEPPRELLHKILIEINVEYGFDFSGNQEFCDEMAAQLNGVMLRASKKQHVINPALGEIKSKYPLEYDIAIFLADRLHCLTGIVVSEDEIGQFAVHFIWGMESGFENMQQKLVLINPYGKQTSVLMEKRLKKTAECNPIIAYEYSVFDYPKQMPKDAVAVLSTIPLSPPPEDIPVVLCRNFLDYHEKEKLLTIIRDSQVSSIKSYFKTLFKPSLFFTDMEFESREAALSFMCGKLYEEGYVEEGFFESVIKREHIAPTAFEPGFAFSHGMENNAYRTAVCTCILKNKISWGPYQVKIVFLFALASSWNHTIIPVYNVMIDHLFQTSTIHKLAKIKDCGEFLDFLL</sequence>
<dbReference type="InterPro" id="IPR016152">
    <property type="entry name" value="PTrfase/Anion_transptr"/>
</dbReference>
<dbReference type="InterPro" id="IPR001034">
    <property type="entry name" value="DeoR_HTH"/>
</dbReference>
<dbReference type="Gene3D" id="1.10.1790.10">
    <property type="entry name" value="PRD domain"/>
    <property type="match status" value="1"/>
</dbReference>
<dbReference type="InterPro" id="IPR018356">
    <property type="entry name" value="Tscrpt_reg_HTH_DeoR_CS"/>
</dbReference>
<dbReference type="EMBL" id="ADLN01000092">
    <property type="protein sequence ID" value="EHI58657.1"/>
    <property type="molecule type" value="Genomic_DNA"/>
</dbReference>
<name>G5IIM2_9FIRM</name>
<evidence type="ECO:0000259" key="5">
    <source>
        <dbReference type="PROSITE" id="PS51000"/>
    </source>
</evidence>
<dbReference type="PROSITE" id="PS51094">
    <property type="entry name" value="PTS_EIIA_TYPE_2"/>
    <property type="match status" value="1"/>
</dbReference>
<evidence type="ECO:0000256" key="2">
    <source>
        <dbReference type="ARBA" id="ARBA00023015"/>
    </source>
</evidence>
<dbReference type="PATRIC" id="fig|742737.3.peg.3329"/>
<proteinExistence type="predicted"/>
<dbReference type="HOGENOM" id="CLU_013442_5_2_9"/>
<organism evidence="8 9">
    <name type="scientific">Hungatella hathewayi WAL-18680</name>
    <dbReference type="NCBI Taxonomy" id="742737"/>
    <lineage>
        <taxon>Bacteria</taxon>
        <taxon>Bacillati</taxon>
        <taxon>Bacillota</taxon>
        <taxon>Clostridia</taxon>
        <taxon>Lachnospirales</taxon>
        <taxon>Lachnospiraceae</taxon>
        <taxon>Hungatella</taxon>
    </lineage>
</organism>
<evidence type="ECO:0000256" key="1">
    <source>
        <dbReference type="ARBA" id="ARBA00022737"/>
    </source>
</evidence>
<evidence type="ECO:0000313" key="9">
    <source>
        <dbReference type="Proteomes" id="UP000005384"/>
    </source>
</evidence>
<dbReference type="Gene3D" id="3.40.930.10">
    <property type="entry name" value="Mannitol-specific EII, Chain A"/>
    <property type="match status" value="1"/>
</dbReference>
<dbReference type="CDD" id="cd00133">
    <property type="entry name" value="PTS_IIB"/>
    <property type="match status" value="1"/>
</dbReference>
<evidence type="ECO:0000256" key="4">
    <source>
        <dbReference type="ARBA" id="ARBA00023163"/>
    </source>
</evidence>
<dbReference type="InterPro" id="IPR036388">
    <property type="entry name" value="WH-like_DNA-bd_sf"/>
</dbReference>
<dbReference type="Pfam" id="PF00874">
    <property type="entry name" value="PRD"/>
    <property type="match status" value="1"/>
</dbReference>
<feature type="domain" description="HTH deoR-type" evidence="5">
    <location>
        <begin position="1"/>
        <end position="58"/>
    </location>
</feature>
<dbReference type="RefSeq" id="WP_006781330.1">
    <property type="nucleotide sequence ID" value="NZ_CP040506.1"/>
</dbReference>
<evidence type="ECO:0000313" key="8">
    <source>
        <dbReference type="EMBL" id="EHI58657.1"/>
    </source>
</evidence>
<evidence type="ECO:0000256" key="3">
    <source>
        <dbReference type="ARBA" id="ARBA00023125"/>
    </source>
</evidence>
<dbReference type="Gene3D" id="1.10.10.10">
    <property type="entry name" value="Winged helix-like DNA-binding domain superfamily/Winged helix DNA-binding domain"/>
    <property type="match status" value="1"/>
</dbReference>
<protein>
    <submittedName>
        <fullName evidence="8">Uncharacterized protein</fullName>
    </submittedName>
</protein>
<dbReference type="PROSITE" id="PS51372">
    <property type="entry name" value="PRD_2"/>
    <property type="match status" value="1"/>
</dbReference>
<dbReference type="Proteomes" id="UP000005384">
    <property type="component" value="Unassembled WGS sequence"/>
</dbReference>
<dbReference type="InterPro" id="IPR011608">
    <property type="entry name" value="PRD"/>
</dbReference>
<keyword evidence="2" id="KW-0805">Transcription regulation</keyword>
<feature type="domain" description="PRD" evidence="7">
    <location>
        <begin position="288"/>
        <end position="395"/>
    </location>
</feature>
<dbReference type="PROSITE" id="PS00894">
    <property type="entry name" value="HTH_DEOR_1"/>
    <property type="match status" value="1"/>
</dbReference>
<dbReference type="SUPFAM" id="SSF63520">
    <property type="entry name" value="PTS-regulatory domain, PRD"/>
    <property type="match status" value="1"/>
</dbReference>
<dbReference type="OrthoDB" id="3175596at2"/>
<feature type="domain" description="PTS EIIA type-2" evidence="6">
    <location>
        <begin position="496"/>
        <end position="633"/>
    </location>
</feature>
<comment type="caution">
    <text evidence="8">The sequence shown here is derived from an EMBL/GenBank/DDBJ whole genome shotgun (WGS) entry which is preliminary data.</text>
</comment>
<keyword evidence="9" id="KW-1185">Reference proteome</keyword>
<accession>G5IIM2</accession>
<dbReference type="PANTHER" id="PTHR30185">
    <property type="entry name" value="CRYPTIC BETA-GLUCOSIDE BGL OPERON ANTITERMINATOR"/>
    <property type="match status" value="1"/>
</dbReference>
<dbReference type="AlphaFoldDB" id="G5IIM2"/>
<dbReference type="SUPFAM" id="SSF55804">
    <property type="entry name" value="Phoshotransferase/anion transport protein"/>
    <property type="match status" value="1"/>
</dbReference>
<reference evidence="8 9" key="1">
    <citation type="submission" date="2011-08" db="EMBL/GenBank/DDBJ databases">
        <title>The Genome Sequence of Clostridium hathewayi WAL-18680.</title>
        <authorList>
            <consortium name="The Broad Institute Genome Sequencing Platform"/>
            <person name="Earl A."/>
            <person name="Ward D."/>
            <person name="Feldgarden M."/>
            <person name="Gevers D."/>
            <person name="Finegold S.M."/>
            <person name="Summanen P.H."/>
            <person name="Molitoris D.R."/>
            <person name="Song M."/>
            <person name="Daigneault M."/>
            <person name="Allen-Vercoe E."/>
            <person name="Young S.K."/>
            <person name="Zeng Q."/>
            <person name="Gargeya S."/>
            <person name="Fitzgerald M."/>
            <person name="Haas B."/>
            <person name="Abouelleil A."/>
            <person name="Alvarado L."/>
            <person name="Arachchi H.M."/>
            <person name="Berlin A."/>
            <person name="Brown A."/>
            <person name="Chapman S.B."/>
            <person name="Chen Z."/>
            <person name="Dunbar C."/>
            <person name="Freedman E."/>
            <person name="Gearin G."/>
            <person name="Gellesch M."/>
            <person name="Goldberg J."/>
            <person name="Griggs A."/>
            <person name="Gujja S."/>
            <person name="Heiman D."/>
            <person name="Howarth C."/>
            <person name="Larson L."/>
            <person name="Lui A."/>
            <person name="MacDonald P.J.P."/>
            <person name="Montmayeur A."/>
            <person name="Murphy C."/>
            <person name="Neiman D."/>
            <person name="Pearson M."/>
            <person name="Priest M."/>
            <person name="Roberts A."/>
            <person name="Saif S."/>
            <person name="Shea T."/>
            <person name="Shenoy N."/>
            <person name="Sisk P."/>
            <person name="Stolte C."/>
            <person name="Sykes S."/>
            <person name="Wortman J."/>
            <person name="Nusbaum C."/>
            <person name="Birren B."/>
        </authorList>
    </citation>
    <scope>NUCLEOTIDE SEQUENCE [LARGE SCALE GENOMIC DNA]</scope>
    <source>
        <strain evidence="8 9">WAL-18680</strain>
    </source>
</reference>
<dbReference type="GO" id="GO:0003677">
    <property type="term" value="F:DNA binding"/>
    <property type="evidence" value="ECO:0007669"/>
    <property type="project" value="UniProtKB-KW"/>
</dbReference>
<keyword evidence="4" id="KW-0804">Transcription</keyword>
<keyword evidence="3" id="KW-0238">DNA-binding</keyword>
<dbReference type="PROSITE" id="PS51000">
    <property type="entry name" value="HTH_DEOR_2"/>
    <property type="match status" value="1"/>
</dbReference>
<keyword evidence="1" id="KW-0677">Repeat</keyword>
<dbReference type="InterPro" id="IPR036634">
    <property type="entry name" value="PRD_sf"/>
</dbReference>
<evidence type="ECO:0000259" key="6">
    <source>
        <dbReference type="PROSITE" id="PS51094"/>
    </source>
</evidence>
<dbReference type="InterPro" id="IPR050661">
    <property type="entry name" value="BglG_antiterminators"/>
</dbReference>
<dbReference type="Pfam" id="PF08279">
    <property type="entry name" value="HTH_11"/>
    <property type="match status" value="1"/>
</dbReference>
<dbReference type="InterPro" id="IPR013196">
    <property type="entry name" value="HTH_11"/>
</dbReference>
<dbReference type="InterPro" id="IPR002178">
    <property type="entry name" value="PTS_EIIA_type-2_dom"/>
</dbReference>
<dbReference type="Pfam" id="PF00359">
    <property type="entry name" value="PTS_EIIA_2"/>
    <property type="match status" value="1"/>
</dbReference>
<gene>
    <name evidence="8" type="ORF">HMPREF9473_03350</name>
</gene>
<dbReference type="SUPFAM" id="SSF46785">
    <property type="entry name" value="Winged helix' DNA-binding domain"/>
    <property type="match status" value="1"/>
</dbReference>